<dbReference type="InterPro" id="IPR033907">
    <property type="entry name" value="Endolysin_autolysin"/>
</dbReference>
<dbReference type="SUPFAM" id="SSF53955">
    <property type="entry name" value="Lysozyme-like"/>
    <property type="match status" value="1"/>
</dbReference>
<accession>A0ABY8N397</accession>
<dbReference type="Proteomes" id="UP001232117">
    <property type="component" value="Chromosome"/>
</dbReference>
<dbReference type="EC" id="3.2.1.17" evidence="4"/>
<gene>
    <name evidence="5" type="ORF">MG292_06770</name>
</gene>
<dbReference type="InterPro" id="IPR023346">
    <property type="entry name" value="Lysozyme-like_dom_sf"/>
</dbReference>
<reference evidence="5 6" key="2">
    <citation type="submission" date="2023-06" db="EMBL/GenBank/DDBJ databases">
        <title>Complete Genome Sequence of Flavobacterium keumense K3R-10.</title>
        <authorList>
            <person name="Jeong H."/>
            <person name="Jhang S.Y."/>
            <person name="Kim J.N."/>
        </authorList>
    </citation>
    <scope>NUCLEOTIDE SEQUENCE [LARGE SCALE GENOMIC DNA]</scope>
    <source>
        <strain evidence="5 6">K3R-10</strain>
    </source>
</reference>
<dbReference type="CDD" id="cd00737">
    <property type="entry name" value="lyz_endolysin_autolysin"/>
    <property type="match status" value="1"/>
</dbReference>
<name>A0ABY8N397_9FLAO</name>
<dbReference type="EMBL" id="CP092332">
    <property type="protein sequence ID" value="WGK93801.1"/>
    <property type="molecule type" value="Genomic_DNA"/>
</dbReference>
<evidence type="ECO:0000256" key="4">
    <source>
        <dbReference type="RuleBase" id="RU003788"/>
    </source>
</evidence>
<protein>
    <recommendedName>
        <fullName evidence="4">Lysozyme</fullName>
        <ecNumber evidence="4">3.2.1.17</ecNumber>
    </recommendedName>
</protein>
<dbReference type="PANTHER" id="PTHR38107">
    <property type="match status" value="1"/>
</dbReference>
<evidence type="ECO:0000313" key="6">
    <source>
        <dbReference type="Proteomes" id="UP001232117"/>
    </source>
</evidence>
<keyword evidence="2 4" id="KW-0081">Bacteriolytic enzyme</keyword>
<evidence type="ECO:0000256" key="2">
    <source>
        <dbReference type="ARBA" id="ARBA00022638"/>
    </source>
</evidence>
<sequence length="165" mass="18371">MKFQIIKHYEGLHDGDLKQIGLQPKMCPAGVWTEGWGSAMIGLNGKFLKGAANKATAFKLAKVKTIEQADALFLVDIRSTLLIIRRKITVTLNESQTEALASFIYNTGGSSTLYRLINTKSPALFDWWCSHYVTGQGSKKPLRGLVARRRSEATQFTTGKVQFFN</sequence>
<evidence type="ECO:0000313" key="5">
    <source>
        <dbReference type="EMBL" id="WGK93801.1"/>
    </source>
</evidence>
<evidence type="ECO:0000256" key="1">
    <source>
        <dbReference type="ARBA" id="ARBA00022529"/>
    </source>
</evidence>
<dbReference type="RefSeq" id="WP_264533470.1">
    <property type="nucleotide sequence ID" value="NZ_CP092332.1"/>
</dbReference>
<keyword evidence="4" id="KW-0326">Glycosidase</keyword>
<comment type="similarity">
    <text evidence="4">Belongs to the glycosyl hydrolase 24 family.</text>
</comment>
<dbReference type="InterPro" id="IPR051018">
    <property type="entry name" value="Bacteriophage_GH24"/>
</dbReference>
<keyword evidence="3" id="KW-1035">Host cytoplasm</keyword>
<reference evidence="5 6" key="1">
    <citation type="submission" date="2022-02" db="EMBL/GenBank/DDBJ databases">
        <authorList>
            <person name="Cha I.-T."/>
            <person name="Lee K.-E."/>
            <person name="Park S.-J."/>
        </authorList>
    </citation>
    <scope>NUCLEOTIDE SEQUENCE [LARGE SCALE GENOMIC DNA]</scope>
    <source>
        <strain evidence="5 6">K3R-10</strain>
    </source>
</reference>
<dbReference type="InterPro" id="IPR023347">
    <property type="entry name" value="Lysozyme_dom_sf"/>
</dbReference>
<keyword evidence="4" id="KW-0378">Hydrolase</keyword>
<dbReference type="Gene3D" id="1.10.530.40">
    <property type="match status" value="1"/>
</dbReference>
<organism evidence="5 6">
    <name type="scientific">Flavobacterium keumense</name>
    <dbReference type="NCBI Taxonomy" id="1306518"/>
    <lineage>
        <taxon>Bacteria</taxon>
        <taxon>Pseudomonadati</taxon>
        <taxon>Bacteroidota</taxon>
        <taxon>Flavobacteriia</taxon>
        <taxon>Flavobacteriales</taxon>
        <taxon>Flavobacteriaceae</taxon>
        <taxon>Flavobacterium</taxon>
    </lineage>
</organism>
<dbReference type="Pfam" id="PF00959">
    <property type="entry name" value="Phage_lysozyme"/>
    <property type="match status" value="1"/>
</dbReference>
<dbReference type="PANTHER" id="PTHR38107:SF4">
    <property type="entry name" value="LYSOZYME"/>
    <property type="match status" value="1"/>
</dbReference>
<dbReference type="InterPro" id="IPR002196">
    <property type="entry name" value="Glyco_hydro_24"/>
</dbReference>
<comment type="catalytic activity">
    <reaction evidence="4">
        <text>Hydrolysis of (1-&gt;4)-beta-linkages between N-acetylmuramic acid and N-acetyl-D-glucosamine residues in a peptidoglycan and between N-acetyl-D-glucosamine residues in chitodextrins.</text>
        <dbReference type="EC" id="3.2.1.17"/>
    </reaction>
</comment>
<proteinExistence type="inferred from homology"/>
<keyword evidence="1 4" id="KW-0929">Antimicrobial</keyword>
<keyword evidence="6" id="KW-1185">Reference proteome</keyword>
<evidence type="ECO:0000256" key="3">
    <source>
        <dbReference type="ARBA" id="ARBA00023200"/>
    </source>
</evidence>